<comment type="caution">
    <text evidence="9">The sequence shown here is derived from an EMBL/GenBank/DDBJ whole genome shotgun (WGS) entry which is preliminary data.</text>
</comment>
<protein>
    <submittedName>
        <fullName evidence="9">Biopolymer transporter ExbD</fullName>
    </submittedName>
</protein>
<dbReference type="GO" id="GO:0015031">
    <property type="term" value="P:protein transport"/>
    <property type="evidence" value="ECO:0007669"/>
    <property type="project" value="UniProtKB-KW"/>
</dbReference>
<keyword evidence="7" id="KW-0813">Transport</keyword>
<dbReference type="PANTHER" id="PTHR30558">
    <property type="entry name" value="EXBD MEMBRANE COMPONENT OF PMF-DRIVEN MACROMOLECULE IMPORT SYSTEM"/>
    <property type="match status" value="1"/>
</dbReference>
<sequence length="129" mass="13947">MSGRRNRRHAEIDITPLIDVLFMLIIFFVLTASFVQGKLDVQLPSGEGSSADTQGAVIVTVAADRKIFWDGREVTREELKKLAAESKGREMLVAGDEKVPYGDVAGLLSLLRKEGVTSAGLMLSGEGAR</sequence>
<dbReference type="Pfam" id="PF02472">
    <property type="entry name" value="ExbD"/>
    <property type="match status" value="1"/>
</dbReference>
<evidence type="ECO:0000256" key="3">
    <source>
        <dbReference type="ARBA" id="ARBA00022475"/>
    </source>
</evidence>
<accession>A0AAW5K3A1</accession>
<dbReference type="Proteomes" id="UP001205919">
    <property type="component" value="Unassembled WGS sequence"/>
</dbReference>
<evidence type="ECO:0000256" key="1">
    <source>
        <dbReference type="ARBA" id="ARBA00004162"/>
    </source>
</evidence>
<evidence type="ECO:0000256" key="4">
    <source>
        <dbReference type="ARBA" id="ARBA00022692"/>
    </source>
</evidence>
<evidence type="ECO:0000256" key="6">
    <source>
        <dbReference type="ARBA" id="ARBA00023136"/>
    </source>
</evidence>
<dbReference type="Gene3D" id="3.30.420.270">
    <property type="match status" value="1"/>
</dbReference>
<reference evidence="9 10" key="1">
    <citation type="submission" date="2022-06" db="EMBL/GenBank/DDBJ databases">
        <title>Isolation of gut microbiota from human fecal samples.</title>
        <authorList>
            <person name="Pamer E.G."/>
            <person name="Barat B."/>
            <person name="Waligurski E."/>
            <person name="Medina S."/>
            <person name="Paddock L."/>
            <person name="Mostad J."/>
        </authorList>
    </citation>
    <scope>NUCLEOTIDE SEQUENCE [LARGE SCALE GENOMIC DNA]</scope>
    <source>
        <strain evidence="9 10">DFI.9.90</strain>
    </source>
</reference>
<comment type="subcellular location">
    <subcellularLocation>
        <location evidence="1">Cell membrane</location>
        <topology evidence="1">Single-pass membrane protein</topology>
    </subcellularLocation>
    <subcellularLocation>
        <location evidence="7">Cell membrane</location>
        <topology evidence="7">Single-pass type II membrane protein</topology>
    </subcellularLocation>
</comment>
<evidence type="ECO:0000313" key="10">
    <source>
        <dbReference type="Proteomes" id="UP001205919"/>
    </source>
</evidence>
<name>A0AAW5K3A1_9BACT</name>
<feature type="transmembrane region" description="Helical" evidence="8">
    <location>
        <begin position="12"/>
        <end position="35"/>
    </location>
</feature>
<proteinExistence type="inferred from homology"/>
<keyword evidence="10" id="KW-1185">Reference proteome</keyword>
<comment type="similarity">
    <text evidence="2 7">Belongs to the ExbD/TolR family.</text>
</comment>
<dbReference type="EMBL" id="JANFYT010000013">
    <property type="protein sequence ID" value="MCQ4814299.1"/>
    <property type="molecule type" value="Genomic_DNA"/>
</dbReference>
<gene>
    <name evidence="9" type="ORF">NE630_07625</name>
</gene>
<keyword evidence="5 8" id="KW-1133">Transmembrane helix</keyword>
<dbReference type="GO" id="GO:0005886">
    <property type="term" value="C:plasma membrane"/>
    <property type="evidence" value="ECO:0007669"/>
    <property type="project" value="UniProtKB-SubCell"/>
</dbReference>
<evidence type="ECO:0000256" key="2">
    <source>
        <dbReference type="ARBA" id="ARBA00005811"/>
    </source>
</evidence>
<keyword evidence="6 8" id="KW-0472">Membrane</keyword>
<evidence type="ECO:0000256" key="5">
    <source>
        <dbReference type="ARBA" id="ARBA00022989"/>
    </source>
</evidence>
<evidence type="ECO:0000256" key="8">
    <source>
        <dbReference type="SAM" id="Phobius"/>
    </source>
</evidence>
<keyword evidence="7" id="KW-0653">Protein transport</keyword>
<dbReference type="AlphaFoldDB" id="A0AAW5K3A1"/>
<dbReference type="InterPro" id="IPR003400">
    <property type="entry name" value="ExbD"/>
</dbReference>
<evidence type="ECO:0000313" key="9">
    <source>
        <dbReference type="EMBL" id="MCQ4814299.1"/>
    </source>
</evidence>
<dbReference type="RefSeq" id="WP_256181821.1">
    <property type="nucleotide sequence ID" value="NZ_CAJLEK010000207.1"/>
</dbReference>
<organism evidence="9 10">
    <name type="scientific">Cloacibacillus evryensis</name>
    <dbReference type="NCBI Taxonomy" id="508460"/>
    <lineage>
        <taxon>Bacteria</taxon>
        <taxon>Thermotogati</taxon>
        <taxon>Synergistota</taxon>
        <taxon>Synergistia</taxon>
        <taxon>Synergistales</taxon>
        <taxon>Synergistaceae</taxon>
        <taxon>Cloacibacillus</taxon>
    </lineage>
</organism>
<keyword evidence="4 7" id="KW-0812">Transmembrane</keyword>
<dbReference type="GO" id="GO:0022857">
    <property type="term" value="F:transmembrane transporter activity"/>
    <property type="evidence" value="ECO:0007669"/>
    <property type="project" value="InterPro"/>
</dbReference>
<keyword evidence="3" id="KW-1003">Cell membrane</keyword>
<evidence type="ECO:0000256" key="7">
    <source>
        <dbReference type="RuleBase" id="RU003879"/>
    </source>
</evidence>